<dbReference type="InterPro" id="IPR001173">
    <property type="entry name" value="Glyco_trans_2-like"/>
</dbReference>
<feature type="transmembrane region" description="Helical" evidence="1">
    <location>
        <begin position="220"/>
        <end position="251"/>
    </location>
</feature>
<dbReference type="GO" id="GO:0005886">
    <property type="term" value="C:plasma membrane"/>
    <property type="evidence" value="ECO:0007669"/>
    <property type="project" value="TreeGrafter"/>
</dbReference>
<dbReference type="EMBL" id="CP055153">
    <property type="protein sequence ID" value="QMU27458.1"/>
    <property type="molecule type" value="Genomic_DNA"/>
</dbReference>
<keyword evidence="1" id="KW-0812">Transmembrane</keyword>
<dbReference type="RefSeq" id="WP_182414653.1">
    <property type="nucleotide sequence ID" value="NZ_CP055153.1"/>
</dbReference>
<gene>
    <name evidence="3" type="ORF">HUW48_05130</name>
</gene>
<dbReference type="InterPro" id="IPR050256">
    <property type="entry name" value="Glycosyltransferase_2"/>
</dbReference>
<dbReference type="Proteomes" id="UP000514509">
    <property type="component" value="Chromosome"/>
</dbReference>
<dbReference type="PANTHER" id="PTHR48090:SF8">
    <property type="entry name" value="GLYCOSYLTRANSFERASE CSBB-RELATED"/>
    <property type="match status" value="1"/>
</dbReference>
<evidence type="ECO:0000256" key="1">
    <source>
        <dbReference type="SAM" id="Phobius"/>
    </source>
</evidence>
<keyword evidence="4" id="KW-1185">Reference proteome</keyword>
<evidence type="ECO:0000313" key="4">
    <source>
        <dbReference type="Proteomes" id="UP000514509"/>
    </source>
</evidence>
<dbReference type="AlphaFoldDB" id="A0A7L7L3S6"/>
<dbReference type="PANTHER" id="PTHR48090">
    <property type="entry name" value="UNDECAPRENYL-PHOSPHATE 4-DEOXY-4-FORMAMIDO-L-ARABINOSE TRANSFERASE-RELATED"/>
    <property type="match status" value="1"/>
</dbReference>
<dbReference type="Pfam" id="PF00535">
    <property type="entry name" value="Glycos_transf_2"/>
    <property type="match status" value="1"/>
</dbReference>
<dbReference type="GO" id="GO:0016740">
    <property type="term" value="F:transferase activity"/>
    <property type="evidence" value="ECO:0007669"/>
    <property type="project" value="UniProtKB-KW"/>
</dbReference>
<protein>
    <submittedName>
        <fullName evidence="3">Glycosyltransferase</fullName>
    </submittedName>
</protein>
<organism evidence="3 4">
    <name type="scientific">Adhaeribacter radiodurans</name>
    <dbReference type="NCBI Taxonomy" id="2745197"/>
    <lineage>
        <taxon>Bacteria</taxon>
        <taxon>Pseudomonadati</taxon>
        <taxon>Bacteroidota</taxon>
        <taxon>Cytophagia</taxon>
        <taxon>Cytophagales</taxon>
        <taxon>Hymenobacteraceae</taxon>
        <taxon>Adhaeribacter</taxon>
    </lineage>
</organism>
<keyword evidence="3" id="KW-0808">Transferase</keyword>
<dbReference type="KEGG" id="add:HUW48_05130"/>
<reference evidence="3 4" key="1">
    <citation type="submission" date="2020-08" db="EMBL/GenBank/DDBJ databases">
        <title>Adhaeribacter dokdonensis sp. nov., isolated from the rhizosphere of Elymus tsukushiensis, a plant native to the Dokdo Islands, Republic of Korea.</title>
        <authorList>
            <person name="Ghim S.Y."/>
        </authorList>
    </citation>
    <scope>NUCLEOTIDE SEQUENCE [LARGE SCALE GENOMIC DNA]</scope>
    <source>
        <strain evidence="3 4">KUDC8001</strain>
    </source>
</reference>
<dbReference type="Gene3D" id="3.90.550.10">
    <property type="entry name" value="Spore Coat Polysaccharide Biosynthesis Protein SpsA, Chain A"/>
    <property type="match status" value="1"/>
</dbReference>
<evidence type="ECO:0000259" key="2">
    <source>
        <dbReference type="Pfam" id="PF00535"/>
    </source>
</evidence>
<sequence length="325" mass="37236">MVKVTVIIPVFNEEENIDNLIYELNSYFENESRYSTEIIFINDGSSDDTMSKLKRAPHHSYTYKIISFSRNFGSHAALRAGILAAKGDYITFMYADLQDPLTLVTQLFEEMENKRVDITWAFRNTTAVAKTEKLFSSAYATLMRKYAVSNFPKKGFDIVMFSKKVKACLDTNVENNSSVFIQILSLGFKQAGINYDKRQRVLGKSKWTLSKKIKLLIDSFVAFSFAPIRLVSFIGVVFFFLGIIWTAYIIFRKIIFDDLESGWPALLSILMVGFGITNISLGIIAEYLWRTLDASRKRPVFVIDEIVEEVQEVIPENSRVLIDFK</sequence>
<proteinExistence type="predicted"/>
<accession>A0A7L7L3S6</accession>
<keyword evidence="1" id="KW-1133">Transmembrane helix</keyword>
<evidence type="ECO:0000313" key="3">
    <source>
        <dbReference type="EMBL" id="QMU27458.1"/>
    </source>
</evidence>
<feature type="transmembrane region" description="Helical" evidence="1">
    <location>
        <begin position="263"/>
        <end position="289"/>
    </location>
</feature>
<dbReference type="InterPro" id="IPR029044">
    <property type="entry name" value="Nucleotide-diphossugar_trans"/>
</dbReference>
<keyword evidence="1" id="KW-0472">Membrane</keyword>
<feature type="domain" description="Glycosyltransferase 2-like" evidence="2">
    <location>
        <begin position="5"/>
        <end position="139"/>
    </location>
</feature>
<dbReference type="SUPFAM" id="SSF53448">
    <property type="entry name" value="Nucleotide-diphospho-sugar transferases"/>
    <property type="match status" value="1"/>
</dbReference>
<name>A0A7L7L3S6_9BACT</name>